<name>A0ACC1THL0_9AGAR</name>
<keyword evidence="2" id="KW-1185">Reference proteome</keyword>
<sequence length="282" mass="31126">MCLLSITYDYDTQYISVIILGPACPRSAQLLRFDRLLSCSAPPSRLVTPSLTLCGTLLGAQGNHYPGKDNGNVITDQSKAKPVIVIGAPSGKHSGMSDIFYNQLCTFFDIRRHESIGEIRENFNVKEFVKSINNNNVMDAIILTGGLLYSVHKNDDNSGVASGTSAHTPYKKCRLDETVSKNGTTSTPMSAVNTIIFPEVDQIVVRAHYDHRCMTGYGGNGFNQCFAELIQPDWKDIDGNLVLPWEFYDKVRPVTLVVVNVSLQVYMIAQKDNLPKNKVGLC</sequence>
<protein>
    <submittedName>
        <fullName evidence="1">Uncharacterized protein</fullName>
    </submittedName>
</protein>
<dbReference type="EMBL" id="MU796253">
    <property type="protein sequence ID" value="KAJ3804148.1"/>
    <property type="molecule type" value="Genomic_DNA"/>
</dbReference>
<evidence type="ECO:0000313" key="2">
    <source>
        <dbReference type="Proteomes" id="UP001163835"/>
    </source>
</evidence>
<dbReference type="Proteomes" id="UP001163835">
    <property type="component" value="Unassembled WGS sequence"/>
</dbReference>
<gene>
    <name evidence="1" type="ORF">F5876DRAFT_83677</name>
</gene>
<accession>A0ACC1THL0</accession>
<reference evidence="1" key="1">
    <citation type="submission" date="2022-09" db="EMBL/GenBank/DDBJ databases">
        <title>A Global Phylogenomic Analysis of the Shiitake Genus Lentinula.</title>
        <authorList>
            <consortium name="DOE Joint Genome Institute"/>
            <person name="Sierra-Patev S."/>
            <person name="Min B."/>
            <person name="Naranjo-Ortiz M."/>
            <person name="Looney B."/>
            <person name="Konkel Z."/>
            <person name="Slot J.C."/>
            <person name="Sakamoto Y."/>
            <person name="Steenwyk J.L."/>
            <person name="Rokas A."/>
            <person name="Carro J."/>
            <person name="Camarero S."/>
            <person name="Ferreira P."/>
            <person name="Molpeceres G."/>
            <person name="Ruiz-Duenas F.J."/>
            <person name="Serrano A."/>
            <person name="Henrissat B."/>
            <person name="Drula E."/>
            <person name="Hughes K.W."/>
            <person name="Mata J.L."/>
            <person name="Ishikawa N.K."/>
            <person name="Vargas-Isla R."/>
            <person name="Ushijima S."/>
            <person name="Smith C.A."/>
            <person name="Ahrendt S."/>
            <person name="Andreopoulos W."/>
            <person name="He G."/>
            <person name="Labutti K."/>
            <person name="Lipzen A."/>
            <person name="Ng V."/>
            <person name="Riley R."/>
            <person name="Sandor L."/>
            <person name="Barry K."/>
            <person name="Martinez A.T."/>
            <person name="Xiao Y."/>
            <person name="Gibbons J.G."/>
            <person name="Terashima K."/>
            <person name="Grigoriev I.V."/>
            <person name="Hibbett D.S."/>
        </authorList>
    </citation>
    <scope>NUCLEOTIDE SEQUENCE</scope>
    <source>
        <strain evidence="1">TMI1499</strain>
    </source>
</reference>
<organism evidence="1 2">
    <name type="scientific">Lentinula aff. lateritia</name>
    <dbReference type="NCBI Taxonomy" id="2804960"/>
    <lineage>
        <taxon>Eukaryota</taxon>
        <taxon>Fungi</taxon>
        <taxon>Dikarya</taxon>
        <taxon>Basidiomycota</taxon>
        <taxon>Agaricomycotina</taxon>
        <taxon>Agaricomycetes</taxon>
        <taxon>Agaricomycetidae</taxon>
        <taxon>Agaricales</taxon>
        <taxon>Marasmiineae</taxon>
        <taxon>Omphalotaceae</taxon>
        <taxon>Lentinula</taxon>
    </lineage>
</organism>
<proteinExistence type="predicted"/>
<comment type="caution">
    <text evidence="1">The sequence shown here is derived from an EMBL/GenBank/DDBJ whole genome shotgun (WGS) entry which is preliminary data.</text>
</comment>
<evidence type="ECO:0000313" key="1">
    <source>
        <dbReference type="EMBL" id="KAJ3804148.1"/>
    </source>
</evidence>